<dbReference type="PATRIC" id="fig|280505.15.peg.1703"/>
<feature type="domain" description="POTRA" evidence="9">
    <location>
        <begin position="66"/>
        <end position="134"/>
    </location>
</feature>
<feature type="transmembrane region" description="Helical" evidence="8">
    <location>
        <begin position="40"/>
        <end position="60"/>
    </location>
</feature>
<evidence type="ECO:0000259" key="9">
    <source>
        <dbReference type="PROSITE" id="PS51779"/>
    </source>
</evidence>
<name>A0A0S2IQV2_LEPBO</name>
<dbReference type="Proteomes" id="UP000058857">
    <property type="component" value="Chromosome 1"/>
</dbReference>
<evidence type="ECO:0000256" key="2">
    <source>
        <dbReference type="ARBA" id="ARBA00022475"/>
    </source>
</evidence>
<evidence type="ECO:0000256" key="3">
    <source>
        <dbReference type="ARBA" id="ARBA00022618"/>
    </source>
</evidence>
<evidence type="ECO:0000256" key="7">
    <source>
        <dbReference type="ARBA" id="ARBA00023306"/>
    </source>
</evidence>
<comment type="subcellular location">
    <subcellularLocation>
        <location evidence="1">Membrane</location>
    </subcellularLocation>
</comment>
<organism evidence="10">
    <name type="scientific">Leptospira borgpetersenii serovar Ballum</name>
    <dbReference type="NCBI Taxonomy" id="280505"/>
    <lineage>
        <taxon>Bacteria</taxon>
        <taxon>Pseudomonadati</taxon>
        <taxon>Spirochaetota</taxon>
        <taxon>Spirochaetia</taxon>
        <taxon>Leptospirales</taxon>
        <taxon>Leptospiraceae</taxon>
        <taxon>Leptospira</taxon>
    </lineage>
</organism>
<dbReference type="GO" id="GO:0090529">
    <property type="term" value="P:cell septum assembly"/>
    <property type="evidence" value="ECO:0007669"/>
    <property type="project" value="InterPro"/>
</dbReference>
<gene>
    <name evidence="10" type="ORF">LBBP_01738</name>
</gene>
<evidence type="ECO:0000256" key="5">
    <source>
        <dbReference type="ARBA" id="ARBA00022989"/>
    </source>
</evidence>
<keyword evidence="5 8" id="KW-1133">Transmembrane helix</keyword>
<dbReference type="EMBL" id="CP012029">
    <property type="protein sequence ID" value="ALO26025.1"/>
    <property type="molecule type" value="Genomic_DNA"/>
</dbReference>
<proteinExistence type="predicted"/>
<evidence type="ECO:0000313" key="11">
    <source>
        <dbReference type="Proteomes" id="UP000058857"/>
    </source>
</evidence>
<dbReference type="PROSITE" id="PS51779">
    <property type="entry name" value="POTRA"/>
    <property type="match status" value="1"/>
</dbReference>
<keyword evidence="4 8" id="KW-0812">Transmembrane</keyword>
<dbReference type="GO" id="GO:0016020">
    <property type="term" value="C:membrane"/>
    <property type="evidence" value="ECO:0007669"/>
    <property type="project" value="UniProtKB-SubCell"/>
</dbReference>
<dbReference type="PANTHER" id="PTHR35851">
    <property type="entry name" value="CELL DIVISION PROTEIN FTSQ"/>
    <property type="match status" value="1"/>
</dbReference>
<evidence type="ECO:0000256" key="6">
    <source>
        <dbReference type="ARBA" id="ARBA00023136"/>
    </source>
</evidence>
<dbReference type="Gene3D" id="3.10.20.310">
    <property type="entry name" value="membrane protein fhac"/>
    <property type="match status" value="1"/>
</dbReference>
<keyword evidence="7" id="KW-0131">Cell cycle</keyword>
<keyword evidence="3 10" id="KW-0132">Cell division</keyword>
<dbReference type="Pfam" id="PF08478">
    <property type="entry name" value="POTRA_1"/>
    <property type="match status" value="1"/>
</dbReference>
<keyword evidence="6 8" id="KW-0472">Membrane</keyword>
<protein>
    <submittedName>
        <fullName evidence="10">Cell division protein</fullName>
    </submittedName>
</protein>
<evidence type="ECO:0000256" key="8">
    <source>
        <dbReference type="SAM" id="Phobius"/>
    </source>
</evidence>
<dbReference type="InterPro" id="IPR013685">
    <property type="entry name" value="POTRA_FtsQ_type"/>
</dbReference>
<evidence type="ECO:0000313" key="10">
    <source>
        <dbReference type="EMBL" id="ALO26025.1"/>
    </source>
</evidence>
<accession>A0A0S2IQV2</accession>
<dbReference type="InterPro" id="IPR034746">
    <property type="entry name" value="POTRA"/>
</dbReference>
<sequence length="270" mass="31616">MQSDFKIRYGNQGRNFPEEFIMRHNLIDFLREFVQKRRNILLLAFLIGILSIGIMFGFSYQGMMPRELNKLIITGHEKLKTEEIVRMLEIQPGTSFDTLDLDLLEKRLSRLPRVNSARITKKSEDQLLIELTEKKAIYVVNSNGHLYEVDSELRLLSKNDVREKDLCILSGNFPVKNGAIQDAIFRDFYNSVEQAFRIYPALKPRISEVLLQEDGEIFFFADEPIQLRIQIGTLLHRDQIRKLYAILAYFEKDRIQSELVDIRGEDAVYH</sequence>
<dbReference type="InterPro" id="IPR026579">
    <property type="entry name" value="FtsQ"/>
</dbReference>
<dbReference type="PANTHER" id="PTHR35851:SF1">
    <property type="entry name" value="CELL DIVISION PROTEIN FTSQ"/>
    <property type="match status" value="1"/>
</dbReference>
<evidence type="ECO:0000256" key="1">
    <source>
        <dbReference type="ARBA" id="ARBA00004370"/>
    </source>
</evidence>
<reference evidence="10 11" key="1">
    <citation type="journal article" date="2015" name="PLoS Negl. Trop. Dis.">
        <title>Distribution of Plasmids in Distinct Leptospira Pathogenic Species.</title>
        <authorList>
            <person name="Wang Y."/>
            <person name="Zhuang X."/>
            <person name="Zhong Y."/>
            <person name="Zhang C."/>
            <person name="Zhang Y."/>
            <person name="Zeng L."/>
            <person name="Zhu Y."/>
            <person name="He P."/>
            <person name="Dong K."/>
            <person name="Pal U."/>
            <person name="Guo X."/>
            <person name="Qin J."/>
        </authorList>
    </citation>
    <scope>NUCLEOTIDE SEQUENCE [LARGE SCALE GENOMIC DNA]</scope>
    <source>
        <strain evidence="10 11">56604</strain>
    </source>
</reference>
<evidence type="ECO:0000256" key="4">
    <source>
        <dbReference type="ARBA" id="ARBA00022692"/>
    </source>
</evidence>
<keyword evidence="2" id="KW-1003">Cell membrane</keyword>
<dbReference type="AlphaFoldDB" id="A0A0S2IQV2"/>